<feature type="transmembrane region" description="Helical" evidence="6">
    <location>
        <begin position="108"/>
        <end position="126"/>
    </location>
</feature>
<accession>A0A016QLF0</accession>
<evidence type="ECO:0000259" key="7">
    <source>
        <dbReference type="Pfam" id="PF00892"/>
    </source>
</evidence>
<feature type="transmembrane region" description="Helical" evidence="6">
    <location>
        <begin position="80"/>
        <end position="101"/>
    </location>
</feature>
<evidence type="ECO:0000256" key="6">
    <source>
        <dbReference type="SAM" id="Phobius"/>
    </source>
</evidence>
<feature type="domain" description="EamA" evidence="7">
    <location>
        <begin position="134"/>
        <end position="266"/>
    </location>
</feature>
<dbReference type="InterPro" id="IPR037185">
    <property type="entry name" value="EmrE-like"/>
</dbReference>
<reference evidence="8 9" key="1">
    <citation type="submission" date="2014-03" db="EMBL/GenBank/DDBJ databases">
        <title>Draft genome sequence of Deinococcus phoenicis 1P10ME.</title>
        <authorList>
            <person name="Stepanov V.G."/>
            <person name="Vaishampayan P."/>
            <person name="Venkateswaran K."/>
            <person name="Fox G.E."/>
        </authorList>
    </citation>
    <scope>NUCLEOTIDE SEQUENCE [LARGE SCALE GENOMIC DNA]</scope>
    <source>
        <strain evidence="8 9">1P10ME</strain>
    </source>
</reference>
<evidence type="ECO:0000256" key="1">
    <source>
        <dbReference type="ARBA" id="ARBA00004141"/>
    </source>
</evidence>
<name>A0A016QLF0_9DEIO</name>
<dbReference type="PANTHER" id="PTHR32322:SF2">
    <property type="entry name" value="EAMA DOMAIN-CONTAINING PROTEIN"/>
    <property type="match status" value="1"/>
</dbReference>
<evidence type="ECO:0000313" key="8">
    <source>
        <dbReference type="EMBL" id="EYB66574.1"/>
    </source>
</evidence>
<keyword evidence="3 6" id="KW-0812">Transmembrane</keyword>
<proteinExistence type="inferred from homology"/>
<evidence type="ECO:0000256" key="4">
    <source>
        <dbReference type="ARBA" id="ARBA00022989"/>
    </source>
</evidence>
<keyword evidence="4 6" id="KW-1133">Transmembrane helix</keyword>
<dbReference type="PATRIC" id="fig|1476583.3.peg.3411"/>
<evidence type="ECO:0000256" key="3">
    <source>
        <dbReference type="ARBA" id="ARBA00022692"/>
    </source>
</evidence>
<gene>
    <name evidence="8" type="ORF">DEIPH_ctg094orf0001</name>
</gene>
<comment type="similarity">
    <text evidence="2">Belongs to the EamA transporter family.</text>
</comment>
<dbReference type="Pfam" id="PF00892">
    <property type="entry name" value="EamA"/>
    <property type="match status" value="2"/>
</dbReference>
<evidence type="ECO:0000256" key="2">
    <source>
        <dbReference type="ARBA" id="ARBA00007362"/>
    </source>
</evidence>
<dbReference type="AlphaFoldDB" id="A0A016QLF0"/>
<dbReference type="SUPFAM" id="SSF103481">
    <property type="entry name" value="Multidrug resistance efflux transporter EmrE"/>
    <property type="match status" value="2"/>
</dbReference>
<dbReference type="EMBL" id="JHAC01000078">
    <property type="protein sequence ID" value="EYB66574.1"/>
    <property type="molecule type" value="Genomic_DNA"/>
</dbReference>
<keyword evidence="5 6" id="KW-0472">Membrane</keyword>
<sequence>MLCFSFTLPATRLAVPEFGGYTVGFGRAVVAGLLALGLLLVRHERFPERRHWRGLALVALGVVFGFPVLTSLALRTVPSSHGAVVVGLLPAATAIAAVLLTRERPRPMFWLVSALGVVAVVAFAATTGAGHLGTGDVFMLLAVLLAALGYAEGGRLARELDGWRVVSWALVFSLPAALITVLLTPWPTQLPSGVAWLAFGYVSVVSMFLGFFAWYRGLALGGVARAGQVQLVQPVLTVVWSALFLGEALDGRTLVAALVVVGCAALSRLTR</sequence>
<dbReference type="InterPro" id="IPR050638">
    <property type="entry name" value="AA-Vitamin_Transporters"/>
</dbReference>
<dbReference type="eggNOG" id="COG0697">
    <property type="taxonomic scope" value="Bacteria"/>
</dbReference>
<evidence type="ECO:0000313" key="9">
    <source>
        <dbReference type="Proteomes" id="UP000020492"/>
    </source>
</evidence>
<feature type="transmembrane region" description="Helical" evidence="6">
    <location>
        <begin position="132"/>
        <end position="151"/>
    </location>
</feature>
<feature type="domain" description="EamA" evidence="7">
    <location>
        <begin position="1"/>
        <end position="121"/>
    </location>
</feature>
<feature type="transmembrane region" description="Helical" evidence="6">
    <location>
        <begin position="163"/>
        <end position="183"/>
    </location>
</feature>
<feature type="transmembrane region" description="Helical" evidence="6">
    <location>
        <begin position="54"/>
        <end position="74"/>
    </location>
</feature>
<protein>
    <recommendedName>
        <fullName evidence="7">EamA domain-containing protein</fullName>
    </recommendedName>
</protein>
<dbReference type="PANTHER" id="PTHR32322">
    <property type="entry name" value="INNER MEMBRANE TRANSPORTER"/>
    <property type="match status" value="1"/>
</dbReference>
<feature type="transmembrane region" description="Helical" evidence="6">
    <location>
        <begin position="24"/>
        <end position="42"/>
    </location>
</feature>
<comment type="subcellular location">
    <subcellularLocation>
        <location evidence="1">Membrane</location>
        <topology evidence="1">Multi-pass membrane protein</topology>
    </subcellularLocation>
</comment>
<keyword evidence="9" id="KW-1185">Reference proteome</keyword>
<comment type="caution">
    <text evidence="8">The sequence shown here is derived from an EMBL/GenBank/DDBJ whole genome shotgun (WGS) entry which is preliminary data.</text>
</comment>
<evidence type="ECO:0000256" key="5">
    <source>
        <dbReference type="ARBA" id="ARBA00023136"/>
    </source>
</evidence>
<dbReference type="Proteomes" id="UP000020492">
    <property type="component" value="Unassembled WGS sequence"/>
</dbReference>
<dbReference type="InterPro" id="IPR000620">
    <property type="entry name" value="EamA_dom"/>
</dbReference>
<dbReference type="STRING" id="1476583.DEIPH_ctg094orf0001"/>
<dbReference type="GO" id="GO:0016020">
    <property type="term" value="C:membrane"/>
    <property type="evidence" value="ECO:0007669"/>
    <property type="project" value="UniProtKB-SubCell"/>
</dbReference>
<feature type="transmembrane region" description="Helical" evidence="6">
    <location>
        <begin position="195"/>
        <end position="215"/>
    </location>
</feature>
<organism evidence="8 9">
    <name type="scientific">Deinococcus phoenicis</name>
    <dbReference type="NCBI Taxonomy" id="1476583"/>
    <lineage>
        <taxon>Bacteria</taxon>
        <taxon>Thermotogati</taxon>
        <taxon>Deinococcota</taxon>
        <taxon>Deinococci</taxon>
        <taxon>Deinococcales</taxon>
        <taxon>Deinococcaceae</taxon>
        <taxon>Deinococcus</taxon>
    </lineage>
</organism>